<protein>
    <submittedName>
        <fullName evidence="3">CC171 protein</fullName>
    </submittedName>
</protein>
<organism evidence="3 4">
    <name type="scientific">Atrichornis clamosus</name>
    <dbReference type="NCBI Taxonomy" id="449594"/>
    <lineage>
        <taxon>Eukaryota</taxon>
        <taxon>Metazoa</taxon>
        <taxon>Chordata</taxon>
        <taxon>Craniata</taxon>
        <taxon>Vertebrata</taxon>
        <taxon>Euteleostomi</taxon>
        <taxon>Archelosauria</taxon>
        <taxon>Archosauria</taxon>
        <taxon>Dinosauria</taxon>
        <taxon>Saurischia</taxon>
        <taxon>Theropoda</taxon>
        <taxon>Coelurosauria</taxon>
        <taxon>Aves</taxon>
        <taxon>Neognathae</taxon>
        <taxon>Neoaves</taxon>
        <taxon>Telluraves</taxon>
        <taxon>Australaves</taxon>
        <taxon>Passeriformes</taxon>
        <taxon>Menuridae</taxon>
        <taxon>Atrichornis</taxon>
    </lineage>
</organism>
<dbReference type="PANTHER" id="PTHR47899:SF1">
    <property type="entry name" value="COILED-COIL DOMAIN-CONTAINING PROTEIN 171"/>
    <property type="match status" value="1"/>
</dbReference>
<proteinExistence type="predicted"/>
<evidence type="ECO:0000313" key="4">
    <source>
        <dbReference type="Proteomes" id="UP000658642"/>
    </source>
</evidence>
<gene>
    <name evidence="3" type="primary">Ccdc171_2</name>
    <name evidence="3" type="ORF">ATRCLA_R12236</name>
</gene>
<keyword evidence="1" id="KW-0175">Coiled coil</keyword>
<dbReference type="PANTHER" id="PTHR47899">
    <property type="entry name" value="COILED-COIL DOMAIN-CONTAINING PROTEIN 171"/>
    <property type="match status" value="1"/>
</dbReference>
<comment type="caution">
    <text evidence="3">The sequence shown here is derived from an EMBL/GenBank/DDBJ whole genome shotgun (WGS) entry which is preliminary data.</text>
</comment>
<feature type="non-terminal residue" evidence="3">
    <location>
        <position position="186"/>
    </location>
</feature>
<feature type="region of interest" description="Disordered" evidence="2">
    <location>
        <begin position="95"/>
        <end position="125"/>
    </location>
</feature>
<dbReference type="Proteomes" id="UP000658642">
    <property type="component" value="Unassembled WGS sequence"/>
</dbReference>
<feature type="compositionally biased region" description="Basic and acidic residues" evidence="2">
    <location>
        <begin position="114"/>
        <end position="125"/>
    </location>
</feature>
<name>A0A852NCM1_9PASS</name>
<dbReference type="AlphaFoldDB" id="A0A852NCM1"/>
<dbReference type="InterPro" id="IPR038820">
    <property type="entry name" value="CCDC171"/>
</dbReference>
<evidence type="ECO:0000256" key="1">
    <source>
        <dbReference type="SAM" id="Coils"/>
    </source>
</evidence>
<evidence type="ECO:0000313" key="3">
    <source>
        <dbReference type="EMBL" id="NXY13574.1"/>
    </source>
</evidence>
<accession>A0A852NCM1</accession>
<reference evidence="3" key="1">
    <citation type="submission" date="2020-02" db="EMBL/GenBank/DDBJ databases">
        <title>Bird 10,000 Genomes (B10K) Project - Family phase.</title>
        <authorList>
            <person name="Zhang G."/>
        </authorList>
    </citation>
    <scope>NUCLEOTIDE SEQUENCE</scope>
    <source>
        <strain evidence="3">B10K-DU-029-61</strain>
        <tissue evidence="3">Blood</tissue>
    </source>
</reference>
<feature type="non-terminal residue" evidence="3">
    <location>
        <position position="1"/>
    </location>
</feature>
<sequence length="186" mass="22096">GSLQQQVFEFSRKLHTAEVECQSLHLQLADFRWSFDELKKEAEKAQSLQEQLNALQHRMTTQGNIQEELSNALQREREARLLLHEQEQRLQELNRRLELPSSVDTDKSQNMNESLRRTSEAPEELRRRDRVLNQQKRLLKHMEEDRCRLQENIQEAERALQVAAKEKELLINHMKAVEATLHEVRI</sequence>
<dbReference type="EMBL" id="WBMZ01001063">
    <property type="protein sequence ID" value="NXY13574.1"/>
    <property type="molecule type" value="Genomic_DNA"/>
</dbReference>
<keyword evidence="4" id="KW-1185">Reference proteome</keyword>
<feature type="coiled-coil region" evidence="1">
    <location>
        <begin position="139"/>
        <end position="173"/>
    </location>
</feature>
<dbReference type="OrthoDB" id="287623at2759"/>
<evidence type="ECO:0000256" key="2">
    <source>
        <dbReference type="SAM" id="MobiDB-lite"/>
    </source>
</evidence>